<dbReference type="eggNOG" id="COG0026">
    <property type="taxonomic scope" value="Bacteria"/>
</dbReference>
<organism evidence="6 7">
    <name type="scientific">Halanaerobium hydrogeniformans</name>
    <name type="common">Halanaerobium sp. (strain sapolanicus)</name>
    <dbReference type="NCBI Taxonomy" id="656519"/>
    <lineage>
        <taxon>Bacteria</taxon>
        <taxon>Bacillati</taxon>
        <taxon>Bacillota</taxon>
        <taxon>Clostridia</taxon>
        <taxon>Halanaerobiales</taxon>
        <taxon>Halanaerobiaceae</taxon>
        <taxon>Halanaerobium</taxon>
    </lineage>
</organism>
<evidence type="ECO:0000256" key="4">
    <source>
        <dbReference type="PROSITE-ProRule" id="PRU00409"/>
    </source>
</evidence>
<dbReference type="InterPro" id="IPR013815">
    <property type="entry name" value="ATP_grasp_subdomain_1"/>
</dbReference>
<dbReference type="InterPro" id="IPR052032">
    <property type="entry name" value="ATP-dep_AA_Ligase"/>
</dbReference>
<dbReference type="EMBL" id="CP002304">
    <property type="protein sequence ID" value="ADQ13603.1"/>
    <property type="molecule type" value="Genomic_DNA"/>
</dbReference>
<keyword evidence="1" id="KW-0436">Ligase</keyword>
<evidence type="ECO:0000256" key="1">
    <source>
        <dbReference type="ARBA" id="ARBA00022598"/>
    </source>
</evidence>
<dbReference type="OrthoDB" id="24041at2"/>
<dbReference type="HOGENOM" id="CLU_056352_0_0_9"/>
<dbReference type="SUPFAM" id="SSF56059">
    <property type="entry name" value="Glutathione synthetase ATP-binding domain-like"/>
    <property type="match status" value="1"/>
</dbReference>
<proteinExistence type="predicted"/>
<dbReference type="GO" id="GO:0046872">
    <property type="term" value="F:metal ion binding"/>
    <property type="evidence" value="ECO:0007669"/>
    <property type="project" value="InterPro"/>
</dbReference>
<dbReference type="RefSeq" id="WP_013404709.1">
    <property type="nucleotide sequence ID" value="NC_014654.1"/>
</dbReference>
<keyword evidence="7" id="KW-1185">Reference proteome</keyword>
<reference evidence="6 7" key="2">
    <citation type="journal article" date="2011" name="J. Bacteriol.">
        <title>Complete Genome Sequence of the Haloalkaliphilic, Hydrogen Producing Halanaerobium hydrogenoformans.</title>
        <authorList>
            <person name="Brown S.D."/>
            <person name="Begemann M.B."/>
            <person name="Mormile M.R."/>
            <person name="Wall J.D."/>
            <person name="Han C.S."/>
            <person name="Goodwin L.A."/>
            <person name="Pitluck S."/>
            <person name="Land M.L."/>
            <person name="Hauser L.J."/>
            <person name="Elias D.A."/>
        </authorList>
    </citation>
    <scope>NUCLEOTIDE SEQUENCE [LARGE SCALE GENOMIC DNA]</scope>
    <source>
        <strain evidence="7">sapolanicus</strain>
    </source>
</reference>
<dbReference type="GO" id="GO:0016874">
    <property type="term" value="F:ligase activity"/>
    <property type="evidence" value="ECO:0007669"/>
    <property type="project" value="UniProtKB-KW"/>
</dbReference>
<dbReference type="GO" id="GO:0005524">
    <property type="term" value="F:ATP binding"/>
    <property type="evidence" value="ECO:0007669"/>
    <property type="project" value="UniProtKB-UniRule"/>
</dbReference>
<evidence type="ECO:0000256" key="2">
    <source>
        <dbReference type="ARBA" id="ARBA00022741"/>
    </source>
</evidence>
<sequence length="386" mass="44606">MNFVFISPYFPGNFYKLCQGLKAAGIKVLGIGDLAYDDLRFELKEALTEYYKVDNLEDYSQLIRACGYFTYKYGKIDRIEANNEYWLETDARLRTDFNVEGLKLADIENMKYKSKMKEVFRNAGINVARGKVVESIEQAKDFIQEVGYPVVVKPDKGVGAADTYKLNNEQDLNEFFENKVDVDYIMEEYIQGEIHTFDGLIDKDGNVVFSSSMVYKDGIMETVNEGLDMFYYIHRQLPEDIVEVGMKTVEAFDLKERFFHFEYFKMDDGSIIALEVNVRPPGGLTLDMFNYANDINIYRQYGNIVANNTFDADLSRKYNCFFVGRKNFIDYKNSIDDILNNYGEYISFHEPIAPILAPALGDYGFVLRTKDLEKGKEIVQYAIEKV</sequence>
<dbReference type="Gene3D" id="3.30.1490.20">
    <property type="entry name" value="ATP-grasp fold, A domain"/>
    <property type="match status" value="1"/>
</dbReference>
<gene>
    <name evidence="6" type="ordered locus">Halsa_0112</name>
</gene>
<dbReference type="Pfam" id="PF13535">
    <property type="entry name" value="ATP-grasp_4"/>
    <property type="match status" value="1"/>
</dbReference>
<protein>
    <submittedName>
        <fullName evidence="6">Phosphoribosylglycinamide synthetase, ATP-grasp (A) domain</fullName>
    </submittedName>
</protein>
<keyword evidence="2 4" id="KW-0547">Nucleotide-binding</keyword>
<dbReference type="AlphaFoldDB" id="E4RND5"/>
<dbReference type="STRING" id="656519.Halsa_0112"/>
<dbReference type="KEGG" id="has:Halsa_0112"/>
<reference evidence="6 7" key="1">
    <citation type="submission" date="2010-11" db="EMBL/GenBank/DDBJ databases">
        <title>Complete sequence of Halanaerobium sp. sapolanicus.</title>
        <authorList>
            <consortium name="US DOE Joint Genome Institute"/>
            <person name="Lucas S."/>
            <person name="Copeland A."/>
            <person name="Lapidus A."/>
            <person name="Cheng J.-F."/>
            <person name="Bruce D."/>
            <person name="Goodwin L."/>
            <person name="Pitluck S."/>
            <person name="Davenport K."/>
            <person name="Detter J.C."/>
            <person name="Han C."/>
            <person name="Tapia R."/>
            <person name="Land M."/>
            <person name="Hauser L."/>
            <person name="Jeffries C."/>
            <person name="Kyrpides N."/>
            <person name="Ivanova N."/>
            <person name="Mikhailova N."/>
            <person name="Begemann M.B."/>
            <person name="Mormile M.R."/>
            <person name="Wall J.D."/>
            <person name="Elias D.A."/>
            <person name="Woyke T."/>
        </authorList>
    </citation>
    <scope>NUCLEOTIDE SEQUENCE [LARGE SCALE GENOMIC DNA]</scope>
    <source>
        <strain evidence="7">sapolanicus</strain>
    </source>
</reference>
<evidence type="ECO:0000259" key="5">
    <source>
        <dbReference type="PROSITE" id="PS50975"/>
    </source>
</evidence>
<accession>E4RND5</accession>
<dbReference type="InterPro" id="IPR011761">
    <property type="entry name" value="ATP-grasp"/>
</dbReference>
<dbReference type="PANTHER" id="PTHR43585:SF2">
    <property type="entry name" value="ATP-GRASP ENZYME FSQD"/>
    <property type="match status" value="1"/>
</dbReference>
<evidence type="ECO:0000313" key="6">
    <source>
        <dbReference type="EMBL" id="ADQ13603.1"/>
    </source>
</evidence>
<name>E4RND5_HALHG</name>
<dbReference type="Proteomes" id="UP000007434">
    <property type="component" value="Chromosome"/>
</dbReference>
<dbReference type="Gene3D" id="3.30.470.20">
    <property type="entry name" value="ATP-grasp fold, B domain"/>
    <property type="match status" value="1"/>
</dbReference>
<dbReference type="Gene3D" id="3.40.50.20">
    <property type="match status" value="1"/>
</dbReference>
<evidence type="ECO:0000313" key="7">
    <source>
        <dbReference type="Proteomes" id="UP000007434"/>
    </source>
</evidence>
<keyword evidence="3 4" id="KW-0067">ATP-binding</keyword>
<dbReference type="PROSITE" id="PS50975">
    <property type="entry name" value="ATP_GRASP"/>
    <property type="match status" value="1"/>
</dbReference>
<feature type="domain" description="ATP-grasp" evidence="5">
    <location>
        <begin position="117"/>
        <end position="306"/>
    </location>
</feature>
<evidence type="ECO:0000256" key="3">
    <source>
        <dbReference type="ARBA" id="ARBA00022840"/>
    </source>
</evidence>
<dbReference type="PANTHER" id="PTHR43585">
    <property type="entry name" value="FUMIPYRROLE BIOSYNTHESIS PROTEIN C"/>
    <property type="match status" value="1"/>
</dbReference>